<dbReference type="AlphaFoldDB" id="A0A8H3GJP5"/>
<proteinExistence type="predicted"/>
<evidence type="ECO:0000313" key="1">
    <source>
        <dbReference type="EMBL" id="CAE6452848.1"/>
    </source>
</evidence>
<reference evidence="1" key="1">
    <citation type="submission" date="2021-01" db="EMBL/GenBank/DDBJ databases">
        <authorList>
            <person name="Kaushik A."/>
        </authorList>
    </citation>
    <scope>NUCLEOTIDE SEQUENCE</scope>
    <source>
        <strain evidence="1">AG3-1AP</strain>
    </source>
</reference>
<organism evidence="1 2">
    <name type="scientific">Rhizoctonia solani</name>
    <dbReference type="NCBI Taxonomy" id="456999"/>
    <lineage>
        <taxon>Eukaryota</taxon>
        <taxon>Fungi</taxon>
        <taxon>Dikarya</taxon>
        <taxon>Basidiomycota</taxon>
        <taxon>Agaricomycotina</taxon>
        <taxon>Agaricomycetes</taxon>
        <taxon>Cantharellales</taxon>
        <taxon>Ceratobasidiaceae</taxon>
        <taxon>Rhizoctonia</taxon>
    </lineage>
</organism>
<comment type="caution">
    <text evidence="1">The sequence shown here is derived from an EMBL/GenBank/DDBJ whole genome shotgun (WGS) entry which is preliminary data.</text>
</comment>
<gene>
    <name evidence="1" type="ORF">RDB_LOCUS68641</name>
</gene>
<evidence type="ECO:0000313" key="2">
    <source>
        <dbReference type="Proteomes" id="UP000663831"/>
    </source>
</evidence>
<accession>A0A8H3GJP5</accession>
<name>A0A8H3GJP5_9AGAM</name>
<dbReference type="Proteomes" id="UP000663831">
    <property type="component" value="Unassembled WGS sequence"/>
</dbReference>
<dbReference type="EMBL" id="CAJMWV010002055">
    <property type="protein sequence ID" value="CAE6452848.1"/>
    <property type="molecule type" value="Genomic_DNA"/>
</dbReference>
<protein>
    <submittedName>
        <fullName evidence="1">Uncharacterized protein</fullName>
    </submittedName>
</protein>
<sequence>MSLVKRSSDFRPSPPTHSTRCFVNIGGPGYIRCIMGYINPRWAAIERQHNPLIHYPLDYSFEFTMIANVEIVNFCGVSWSGKGPIFVS</sequence>